<accession>A0A022XES3</accession>
<keyword evidence="3" id="KW-1185">Reference proteome</keyword>
<dbReference type="EMBL" id="KK208944">
    <property type="protein sequence ID" value="EZF68989.1"/>
    <property type="molecule type" value="Genomic_DNA"/>
</dbReference>
<protein>
    <submittedName>
        <fullName evidence="2">Uncharacterized protein</fullName>
    </submittedName>
</protein>
<evidence type="ECO:0000256" key="1">
    <source>
        <dbReference type="SAM" id="SignalP"/>
    </source>
</evidence>
<dbReference type="AlphaFoldDB" id="A0A022XES3"/>
<evidence type="ECO:0000313" key="2">
    <source>
        <dbReference type="EMBL" id="EZF68989.1"/>
    </source>
</evidence>
<reference evidence="2 3" key="1">
    <citation type="submission" date="2014-02" db="EMBL/GenBank/DDBJ databases">
        <title>The Genome Sequence of Trichophyton rubrum (morphotype soudanense) CBS 452.61.</title>
        <authorList>
            <consortium name="The Broad Institute Genomics Platform"/>
            <person name="Cuomo C.A."/>
            <person name="White T.C."/>
            <person name="Graser Y."/>
            <person name="Martinez-Rossi N."/>
            <person name="Heitman J."/>
            <person name="Young S.K."/>
            <person name="Zeng Q."/>
            <person name="Gargeya S."/>
            <person name="Abouelleil A."/>
            <person name="Alvarado L."/>
            <person name="Chapman S.B."/>
            <person name="Gainer-Dewar J."/>
            <person name="Goldberg J."/>
            <person name="Griggs A."/>
            <person name="Gujja S."/>
            <person name="Hansen M."/>
            <person name="Howarth C."/>
            <person name="Imamovic A."/>
            <person name="Larimer J."/>
            <person name="Martinez D."/>
            <person name="Murphy C."/>
            <person name="Pearson M.D."/>
            <person name="Persinoti G."/>
            <person name="Poon T."/>
            <person name="Priest M."/>
            <person name="Roberts A.D."/>
            <person name="Saif S."/>
            <person name="Shea T.D."/>
            <person name="Sykes S.N."/>
            <person name="Wortman J."/>
            <person name="Nusbaum C."/>
            <person name="Birren B."/>
        </authorList>
    </citation>
    <scope>NUCLEOTIDE SEQUENCE [LARGE SCALE GENOMIC DNA]</scope>
    <source>
        <strain evidence="2 3">CBS 452.61</strain>
    </source>
</reference>
<dbReference type="Proteomes" id="UP000023623">
    <property type="component" value="Unassembled WGS sequence"/>
</dbReference>
<keyword evidence="1" id="KW-0732">Signal</keyword>
<name>A0A022XES3_TRISD</name>
<gene>
    <name evidence="2" type="ORF">H105_08532</name>
</gene>
<organism evidence="2 3">
    <name type="scientific">Trichophyton soudanense CBS 452.61</name>
    <dbReference type="NCBI Taxonomy" id="1215331"/>
    <lineage>
        <taxon>Eukaryota</taxon>
        <taxon>Fungi</taxon>
        <taxon>Dikarya</taxon>
        <taxon>Ascomycota</taxon>
        <taxon>Pezizomycotina</taxon>
        <taxon>Eurotiomycetes</taxon>
        <taxon>Eurotiomycetidae</taxon>
        <taxon>Onygenales</taxon>
        <taxon>Arthrodermataceae</taxon>
        <taxon>Trichophyton</taxon>
    </lineage>
</organism>
<dbReference type="OrthoDB" id="4344116at2759"/>
<sequence>MRFADLSILTITMAGSTVVAIPSLSCLKLPSVIQSFDAAKVGTIFQKEFCGRGCGLIPSNYETQIKPFVTKFFEDECTTMGAPTFAPYYINMVDTMFQGAKECSGGKFRDVNLCGSENETLEEVLGCFQSSAISALWEKKASILPLLTTNCEEQYKYFAVDNIYNNRLPACAQMFAAENCKAA</sequence>
<feature type="signal peptide" evidence="1">
    <location>
        <begin position="1"/>
        <end position="20"/>
    </location>
</feature>
<feature type="chain" id="PRO_5001512497" evidence="1">
    <location>
        <begin position="21"/>
        <end position="183"/>
    </location>
</feature>
<evidence type="ECO:0000313" key="3">
    <source>
        <dbReference type="Proteomes" id="UP000023623"/>
    </source>
</evidence>
<proteinExistence type="predicted"/>
<dbReference type="HOGENOM" id="CLU_1467850_0_0_1"/>